<sequence>MCYVVTNYYTLCQPWGHRWFDKMECCDEWQKFKYFGIIPRPAEKCPWYTPIDNHIHDICNVCKLRIEFEDDRRRTRANRKRFVQYLGEHPYGAIKLLLRQVGNAMGIRKNIKRRFSRSRDECQESPSPSGSVGGSFNVLNVKRLVIDESGPQKLDYEPVTPTSEPRRSPHSTRFTRSNLSEIAVSRPPLGPNDIDPLRMNPPFQPPPDLSLPKNNMSRSGSDQNLIDVNTLPPLPRPQRAQPTAQDSYFPTIPPTGKTPAMPVPGEPSSRRSMEQERRNALLRPLNIPSPKVDRPVTDVTESRKRVNRHGLPVVPTSDLPTVFDDDSHRQKPVSQTDKDCYERPRSPTPESASELDSPGPDFQNFEKRHDPDALLRDSPNRPSPLPSFFPHQHGGVDQAVNFRGPAPSAPRSPSINPEDMLAAEYAPPPQLHQSFTSILVPGPVKRDFQAALEEPGPPVQPKEPPKQTKAAYGEPKRATARLEHRDDRRVLPSQKQYKGEFKMPMTWQARYHPSNILGDAYYKQAASRDPGASLPSDGRPSTSSANPRLSIGGDSIAPLLPKDQEEAKGKEQGTDEKRERRRFQKRQGRGPEYQPNTHLPLV</sequence>
<feature type="compositionally biased region" description="Basic and acidic residues" evidence="1">
    <location>
        <begin position="474"/>
        <end position="490"/>
    </location>
</feature>
<feature type="compositionally biased region" description="Basic residues" evidence="1">
    <location>
        <begin position="579"/>
        <end position="588"/>
    </location>
</feature>
<dbReference type="AlphaFoldDB" id="A0AAN6N8I0"/>
<feature type="region of interest" description="Disordered" evidence="1">
    <location>
        <begin position="152"/>
        <end position="429"/>
    </location>
</feature>
<protein>
    <submittedName>
        <fullName evidence="2">Uncharacterized protein</fullName>
    </submittedName>
</protein>
<reference evidence="3" key="1">
    <citation type="journal article" date="2023" name="Mol. Phylogenet. Evol.">
        <title>Genome-scale phylogeny and comparative genomics of the fungal order Sordariales.</title>
        <authorList>
            <person name="Hensen N."/>
            <person name="Bonometti L."/>
            <person name="Westerberg I."/>
            <person name="Brannstrom I.O."/>
            <person name="Guillou S."/>
            <person name="Cros-Aarteil S."/>
            <person name="Calhoun S."/>
            <person name="Haridas S."/>
            <person name="Kuo A."/>
            <person name="Mondo S."/>
            <person name="Pangilinan J."/>
            <person name="Riley R."/>
            <person name="LaButti K."/>
            <person name="Andreopoulos B."/>
            <person name="Lipzen A."/>
            <person name="Chen C."/>
            <person name="Yan M."/>
            <person name="Daum C."/>
            <person name="Ng V."/>
            <person name="Clum A."/>
            <person name="Steindorff A."/>
            <person name="Ohm R.A."/>
            <person name="Martin F."/>
            <person name="Silar P."/>
            <person name="Natvig D.O."/>
            <person name="Lalanne C."/>
            <person name="Gautier V."/>
            <person name="Ament-Velasquez S.L."/>
            <person name="Kruys A."/>
            <person name="Hutchinson M.I."/>
            <person name="Powell A.J."/>
            <person name="Barry K."/>
            <person name="Miller A.N."/>
            <person name="Grigoriev I.V."/>
            <person name="Debuchy R."/>
            <person name="Gladieux P."/>
            <person name="Hiltunen Thoren M."/>
            <person name="Johannesson H."/>
        </authorList>
    </citation>
    <scope>NUCLEOTIDE SEQUENCE [LARGE SCALE GENOMIC DNA]</scope>
    <source>
        <strain evidence="3">CBS 340.73</strain>
    </source>
</reference>
<gene>
    <name evidence="2" type="ORF">QBC46DRAFT_407629</name>
</gene>
<feature type="region of interest" description="Disordered" evidence="1">
    <location>
        <begin position="115"/>
        <end position="134"/>
    </location>
</feature>
<feature type="compositionally biased region" description="Basic and acidic residues" evidence="1">
    <location>
        <begin position="562"/>
        <end position="578"/>
    </location>
</feature>
<evidence type="ECO:0000256" key="1">
    <source>
        <dbReference type="SAM" id="MobiDB-lite"/>
    </source>
</evidence>
<evidence type="ECO:0000313" key="2">
    <source>
        <dbReference type="EMBL" id="KAK3941095.1"/>
    </source>
</evidence>
<evidence type="ECO:0000313" key="3">
    <source>
        <dbReference type="Proteomes" id="UP001303473"/>
    </source>
</evidence>
<proteinExistence type="predicted"/>
<feature type="compositionally biased region" description="Low complexity" evidence="1">
    <location>
        <begin position="405"/>
        <end position="414"/>
    </location>
</feature>
<feature type="region of interest" description="Disordered" evidence="1">
    <location>
        <begin position="446"/>
        <end position="497"/>
    </location>
</feature>
<comment type="caution">
    <text evidence="2">The sequence shown here is derived from an EMBL/GenBank/DDBJ whole genome shotgun (WGS) entry which is preliminary data.</text>
</comment>
<dbReference type="Proteomes" id="UP001303473">
    <property type="component" value="Unassembled WGS sequence"/>
</dbReference>
<feature type="compositionally biased region" description="Basic and acidic residues" evidence="1">
    <location>
        <begin position="268"/>
        <end position="279"/>
    </location>
</feature>
<feature type="region of interest" description="Disordered" evidence="1">
    <location>
        <begin position="522"/>
        <end position="602"/>
    </location>
</feature>
<feature type="compositionally biased region" description="Polar residues" evidence="1">
    <location>
        <begin position="171"/>
        <end position="180"/>
    </location>
</feature>
<feature type="compositionally biased region" description="Basic and acidic residues" evidence="1">
    <location>
        <begin position="364"/>
        <end position="379"/>
    </location>
</feature>
<name>A0AAN6N8I0_9PEZI</name>
<dbReference type="EMBL" id="MU853787">
    <property type="protein sequence ID" value="KAK3941095.1"/>
    <property type="molecule type" value="Genomic_DNA"/>
</dbReference>
<feature type="compositionally biased region" description="Polar residues" evidence="1">
    <location>
        <begin position="213"/>
        <end position="227"/>
    </location>
</feature>
<accession>A0AAN6N8I0</accession>
<feature type="compositionally biased region" description="Basic and acidic residues" evidence="1">
    <location>
        <begin position="291"/>
        <end position="304"/>
    </location>
</feature>
<organism evidence="2 3">
    <name type="scientific">Diplogelasinospora grovesii</name>
    <dbReference type="NCBI Taxonomy" id="303347"/>
    <lineage>
        <taxon>Eukaryota</taxon>
        <taxon>Fungi</taxon>
        <taxon>Dikarya</taxon>
        <taxon>Ascomycota</taxon>
        <taxon>Pezizomycotina</taxon>
        <taxon>Sordariomycetes</taxon>
        <taxon>Sordariomycetidae</taxon>
        <taxon>Sordariales</taxon>
        <taxon>Diplogelasinosporaceae</taxon>
        <taxon>Diplogelasinospora</taxon>
    </lineage>
</organism>
<feature type="compositionally biased region" description="Basic and acidic residues" evidence="1">
    <location>
        <begin position="336"/>
        <end position="345"/>
    </location>
</feature>
<keyword evidence="3" id="KW-1185">Reference proteome</keyword>